<dbReference type="EMBL" id="BJZU01000157">
    <property type="protein sequence ID" value="GEP07488.1"/>
    <property type="molecule type" value="Genomic_DNA"/>
</dbReference>
<proteinExistence type="predicted"/>
<evidence type="ECO:0000313" key="5">
    <source>
        <dbReference type="Proteomes" id="UP001156856"/>
    </source>
</evidence>
<dbReference type="Proteomes" id="UP000321960">
    <property type="component" value="Unassembled WGS sequence"/>
</dbReference>
<dbReference type="Proteomes" id="UP001156856">
    <property type="component" value="Unassembled WGS sequence"/>
</dbReference>
<dbReference type="OrthoDB" id="7996982at2"/>
<dbReference type="InterPro" id="IPR054189">
    <property type="entry name" value="DUF6894"/>
</dbReference>
<dbReference type="Pfam" id="PF21834">
    <property type="entry name" value="DUF6894"/>
    <property type="match status" value="1"/>
</dbReference>
<reference evidence="3" key="1">
    <citation type="journal article" date="2014" name="Int. J. Syst. Evol. Microbiol.">
        <title>Complete genome of a new Firmicutes species belonging to the dominant human colonic microbiota ('Ruminococcus bicirculans') reveals two chromosomes and a selective capacity to utilize plant glucans.</title>
        <authorList>
            <consortium name="NISC Comparative Sequencing Program"/>
            <person name="Wegmann U."/>
            <person name="Louis P."/>
            <person name="Goesmann A."/>
            <person name="Henrissat B."/>
            <person name="Duncan S.H."/>
            <person name="Flint H.J."/>
        </authorList>
    </citation>
    <scope>NUCLEOTIDE SEQUENCE</scope>
    <source>
        <strain evidence="3">NBRC 107715</strain>
    </source>
</reference>
<comment type="caution">
    <text evidence="2">The sequence shown here is derived from an EMBL/GenBank/DDBJ whole genome shotgun (WGS) entry which is preliminary data.</text>
</comment>
<evidence type="ECO:0000259" key="1">
    <source>
        <dbReference type="Pfam" id="PF21834"/>
    </source>
</evidence>
<evidence type="ECO:0000313" key="3">
    <source>
        <dbReference type="EMBL" id="GLS66053.1"/>
    </source>
</evidence>
<dbReference type="RefSeq" id="WP_147028935.1">
    <property type="nucleotide sequence ID" value="NZ_BJZU01000157.1"/>
</dbReference>
<reference evidence="3" key="4">
    <citation type="submission" date="2023-01" db="EMBL/GenBank/DDBJ databases">
        <title>Draft genome sequence of Methylobacterium oxalidis strain NBRC 107715.</title>
        <authorList>
            <person name="Sun Q."/>
            <person name="Mori K."/>
        </authorList>
    </citation>
    <scope>NUCLEOTIDE SEQUENCE</scope>
    <source>
        <strain evidence="3">NBRC 107715</strain>
    </source>
</reference>
<organism evidence="2 4">
    <name type="scientific">Methylobacterium oxalidis</name>
    <dbReference type="NCBI Taxonomy" id="944322"/>
    <lineage>
        <taxon>Bacteria</taxon>
        <taxon>Pseudomonadati</taxon>
        <taxon>Pseudomonadota</taxon>
        <taxon>Alphaproteobacteria</taxon>
        <taxon>Hyphomicrobiales</taxon>
        <taxon>Methylobacteriaceae</taxon>
        <taxon>Methylobacterium</taxon>
    </lineage>
</organism>
<gene>
    <name evidence="3" type="ORF">GCM10007888_44350</name>
    <name evidence="2" type="ORF">MOX02_55260</name>
</gene>
<feature type="domain" description="DUF6894" evidence="1">
    <location>
        <begin position="3"/>
        <end position="71"/>
    </location>
</feature>
<sequence>MARFFFDVYRDGRKIVDPEGSYCENIGLAYREAKRLVEVLVNEGDESKYPFCSSWVEVTYADRSTLFRLPVMKAA</sequence>
<name>A0A512JBZ4_9HYPH</name>
<accession>A0A512JBZ4</accession>
<dbReference type="EMBL" id="BSPK01000090">
    <property type="protein sequence ID" value="GLS66053.1"/>
    <property type="molecule type" value="Genomic_DNA"/>
</dbReference>
<evidence type="ECO:0000313" key="4">
    <source>
        <dbReference type="Proteomes" id="UP000321960"/>
    </source>
</evidence>
<protein>
    <recommendedName>
        <fullName evidence="1">DUF6894 domain-containing protein</fullName>
    </recommendedName>
</protein>
<reference evidence="2 4" key="3">
    <citation type="submission" date="2019-07" db="EMBL/GenBank/DDBJ databases">
        <title>Whole genome shotgun sequence of Methylobacterium oxalidis NBRC 107715.</title>
        <authorList>
            <person name="Hosoyama A."/>
            <person name="Uohara A."/>
            <person name="Ohji S."/>
            <person name="Ichikawa N."/>
        </authorList>
    </citation>
    <scope>NUCLEOTIDE SEQUENCE [LARGE SCALE GENOMIC DNA]</scope>
    <source>
        <strain evidence="2 4">NBRC 107715</strain>
    </source>
</reference>
<reference evidence="5" key="2">
    <citation type="journal article" date="2019" name="Int. J. Syst. Evol. Microbiol.">
        <title>The Global Catalogue of Microorganisms (GCM) 10K type strain sequencing project: providing services to taxonomists for standard genome sequencing and annotation.</title>
        <authorList>
            <consortium name="The Broad Institute Genomics Platform"/>
            <consortium name="The Broad Institute Genome Sequencing Center for Infectious Disease"/>
            <person name="Wu L."/>
            <person name="Ma J."/>
        </authorList>
    </citation>
    <scope>NUCLEOTIDE SEQUENCE [LARGE SCALE GENOMIC DNA]</scope>
    <source>
        <strain evidence="5">NBRC 107715</strain>
    </source>
</reference>
<keyword evidence="5" id="KW-1185">Reference proteome</keyword>
<dbReference type="AlphaFoldDB" id="A0A512JBZ4"/>
<evidence type="ECO:0000313" key="2">
    <source>
        <dbReference type="EMBL" id="GEP07488.1"/>
    </source>
</evidence>